<dbReference type="PANTHER" id="PTHR32370">
    <property type="entry name" value="OS12G0117600 PROTEIN"/>
    <property type="match status" value="1"/>
</dbReference>
<evidence type="ECO:0000313" key="4">
    <source>
        <dbReference type="Proteomes" id="UP001605036"/>
    </source>
</evidence>
<organism evidence="3 4">
    <name type="scientific">Riccia fluitans</name>
    <dbReference type="NCBI Taxonomy" id="41844"/>
    <lineage>
        <taxon>Eukaryota</taxon>
        <taxon>Viridiplantae</taxon>
        <taxon>Streptophyta</taxon>
        <taxon>Embryophyta</taxon>
        <taxon>Marchantiophyta</taxon>
        <taxon>Marchantiopsida</taxon>
        <taxon>Marchantiidae</taxon>
        <taxon>Marchantiales</taxon>
        <taxon>Ricciaceae</taxon>
        <taxon>Riccia</taxon>
    </lineage>
</organism>
<proteinExistence type="predicted"/>
<dbReference type="InterPro" id="IPR000210">
    <property type="entry name" value="BTB/POZ_dom"/>
</dbReference>
<evidence type="ECO:0000256" key="1">
    <source>
        <dbReference type="ARBA" id="ARBA00004906"/>
    </source>
</evidence>
<dbReference type="AlphaFoldDB" id="A0ABD1ZGB3"/>
<dbReference type="SUPFAM" id="SSF54695">
    <property type="entry name" value="POZ domain"/>
    <property type="match status" value="1"/>
</dbReference>
<protein>
    <recommendedName>
        <fullName evidence="2">BTB domain-containing protein</fullName>
    </recommendedName>
</protein>
<keyword evidence="4" id="KW-1185">Reference proteome</keyword>
<dbReference type="Gene3D" id="3.30.710.10">
    <property type="entry name" value="Potassium Channel Kv1.1, Chain A"/>
    <property type="match status" value="1"/>
</dbReference>
<evidence type="ECO:0000259" key="2">
    <source>
        <dbReference type="PROSITE" id="PS50097"/>
    </source>
</evidence>
<evidence type="ECO:0000313" key="3">
    <source>
        <dbReference type="EMBL" id="KAL2649299.1"/>
    </source>
</evidence>
<dbReference type="SMART" id="SM00225">
    <property type="entry name" value="BTB"/>
    <property type="match status" value="1"/>
</dbReference>
<dbReference type="InterPro" id="IPR011333">
    <property type="entry name" value="SKP1/BTB/POZ_sf"/>
</dbReference>
<dbReference type="InterPro" id="IPR043454">
    <property type="entry name" value="NPH3/RPT2-like"/>
</dbReference>
<comment type="caution">
    <text evidence="3">The sequence shown here is derived from an EMBL/GenBank/DDBJ whole genome shotgun (WGS) entry which is preliminary data.</text>
</comment>
<accession>A0ABD1ZGB3</accession>
<reference evidence="3 4" key="1">
    <citation type="submission" date="2024-09" db="EMBL/GenBank/DDBJ databases">
        <title>Chromosome-scale assembly of Riccia fluitans.</title>
        <authorList>
            <person name="Paukszto L."/>
            <person name="Sawicki J."/>
            <person name="Karawczyk K."/>
            <person name="Piernik-Szablinska J."/>
            <person name="Szczecinska M."/>
            <person name="Mazdziarz M."/>
        </authorList>
    </citation>
    <scope>NUCLEOTIDE SEQUENCE [LARGE SCALE GENOMIC DNA]</scope>
    <source>
        <strain evidence="3">Rf_01</strain>
        <tissue evidence="3">Aerial parts of the thallus</tissue>
    </source>
</reference>
<gene>
    <name evidence="3" type="ORF">R1flu_017427</name>
</gene>
<dbReference type="Proteomes" id="UP001605036">
    <property type="component" value="Unassembled WGS sequence"/>
</dbReference>
<name>A0ABD1ZGB3_9MARC</name>
<comment type="pathway">
    <text evidence="1">Protein modification; protein ubiquitination.</text>
</comment>
<dbReference type="PROSITE" id="PS50097">
    <property type="entry name" value="BTB"/>
    <property type="match status" value="1"/>
</dbReference>
<feature type="domain" description="BTB" evidence="2">
    <location>
        <begin position="38"/>
        <end position="112"/>
    </location>
</feature>
<dbReference type="Pfam" id="PF00651">
    <property type="entry name" value="BTB"/>
    <property type="match status" value="1"/>
</dbReference>
<dbReference type="EMBL" id="JBHFFA010000001">
    <property type="protein sequence ID" value="KAL2649299.1"/>
    <property type="molecule type" value="Genomic_DNA"/>
</dbReference>
<sequence length="601" mass="68395">MCSISTATAACSPKDIYMDSPKEQGSWLKKVRQSGEYSNVSVVVDGQIFHLHMLPLVQESVHLRELFSSRGISKDQPPGSEMAIELPAFPGGAATFAKAMDFCYSIEVSFSSSNVASIIAASKYLEMSNLLKKAEDFLDKHVYRNWRNCLQLWTTIDQKEPYVSHEILNEVMRKCERSFKDCVVTRNHDTGNLWCNIREVAEMVYLSSAILVSRVFQTLSDSGVGLFYAETDVSSPILIYLPNSPRTSYSPLEVESTLSSSERATWKPAIERKGGEAILWLKKLPSTLTSEWQRAMFVRYIGEWMLHGMDMGESPVVLEGFLLALLVEASKMVAKSAAKQFPCELTTVISRLKTFRSQWLSHVNLKWLANSVSQSELNQYPFEVLQAVVRRIDEVHGSMVPNRIFKKGATKESFKENLAKIDKLIKQGNPLSYADKALSNFEDCVLHQLKSRTLSVEQVLSLIQDFPPSLRSNHEGLYRTLEQVTKIRALTAAEQQQVNKVLDYRKVSDEVVKSAFRHPKLGFSHSLLNRAMEMEISKLDRVKLQYDQDDDSLSTREKLVRSRKCHLILEKALRTHMRTSILLSERYRSLEEKVDAMSRQH</sequence>